<dbReference type="EMBL" id="CP015163">
    <property type="protein sequence ID" value="AXB45437.1"/>
    <property type="molecule type" value="Genomic_DNA"/>
</dbReference>
<dbReference type="RefSeq" id="WP_113694673.1">
    <property type="nucleotide sequence ID" value="NZ_CP015163.1"/>
</dbReference>
<dbReference type="AlphaFoldDB" id="A0A344LBL3"/>
<feature type="transmembrane region" description="Helical" evidence="5">
    <location>
        <begin position="179"/>
        <end position="205"/>
    </location>
</feature>
<protein>
    <submittedName>
        <fullName evidence="7">ABC transporter permease</fullName>
    </submittedName>
</protein>
<reference evidence="7 8" key="1">
    <citation type="submission" date="2016-04" db="EMBL/GenBank/DDBJ databases">
        <title>Complete genome sequence and analysis of deep-sea sediment isolate, Amycolatopsis sp. WP1.</title>
        <authorList>
            <person name="Wang H."/>
            <person name="Chen S."/>
            <person name="Wu Q."/>
        </authorList>
    </citation>
    <scope>NUCLEOTIDE SEQUENCE [LARGE SCALE GENOMIC DNA]</scope>
    <source>
        <strain evidence="7 8">WP1</strain>
    </source>
</reference>
<evidence type="ECO:0000256" key="5">
    <source>
        <dbReference type="SAM" id="Phobius"/>
    </source>
</evidence>
<dbReference type="Pfam" id="PF12698">
    <property type="entry name" value="ABC2_membrane_3"/>
    <property type="match status" value="1"/>
</dbReference>
<gene>
    <name evidence="7" type="ORF">A4R43_25525</name>
</gene>
<feature type="transmembrane region" description="Helical" evidence="5">
    <location>
        <begin position="272"/>
        <end position="293"/>
    </location>
</feature>
<keyword evidence="2 5" id="KW-0812">Transmembrane</keyword>
<dbReference type="GO" id="GO:0016020">
    <property type="term" value="C:membrane"/>
    <property type="evidence" value="ECO:0007669"/>
    <property type="project" value="UniProtKB-SubCell"/>
</dbReference>
<feature type="transmembrane region" description="Helical" evidence="5">
    <location>
        <begin position="305"/>
        <end position="322"/>
    </location>
</feature>
<feature type="transmembrane region" description="Helical" evidence="5">
    <location>
        <begin position="226"/>
        <end position="252"/>
    </location>
</feature>
<proteinExistence type="predicted"/>
<dbReference type="OrthoDB" id="3268959at2"/>
<sequence>MNPNHSASGFTAVRLVAQRELNTRLRTRSFVIGTVLILAFLGGYVLLQASLFSGADKQTVGLAGQTGSIAETLKQQGKQLGEEIETVTVTNPDEARAQIENDDLDALLTGSPGDLQVLVKTELDPQLGAMLNQIAQNEVLVGELAQAGADPDQVLATVQSKTVKVDQLEQPDPERGQRLAIGLAMVVLLYMSITTYGTMVAQGVVEEKSSRVVEILLSTVRPWQLLLGKVIGLGLVGLVQLLILAGAALAMTTVSGVITLSGVATGTILWGLLWYLLGFFLYATIFAAAGALVSRQEDMQSTMMPVTMVLLIGFLVGFNVLIQNPESGLAAGLSLVPLLSPVLMPGRIAAGVVSGWEVALALVLTVAAVALFTWLGGKIYRNAVLRTGSRVKLADALKG</sequence>
<keyword evidence="3 5" id="KW-1133">Transmembrane helix</keyword>
<dbReference type="PANTHER" id="PTHR43471:SF3">
    <property type="entry name" value="ABC TRANSPORTER PERMEASE PROTEIN NATB"/>
    <property type="match status" value="1"/>
</dbReference>
<dbReference type="GO" id="GO:0140359">
    <property type="term" value="F:ABC-type transporter activity"/>
    <property type="evidence" value="ECO:0007669"/>
    <property type="project" value="InterPro"/>
</dbReference>
<evidence type="ECO:0000256" key="1">
    <source>
        <dbReference type="ARBA" id="ARBA00004141"/>
    </source>
</evidence>
<evidence type="ECO:0000313" key="7">
    <source>
        <dbReference type="EMBL" id="AXB45437.1"/>
    </source>
</evidence>
<keyword evidence="4 5" id="KW-0472">Membrane</keyword>
<keyword evidence="8" id="KW-1185">Reference proteome</keyword>
<comment type="subcellular location">
    <subcellularLocation>
        <location evidence="1">Membrane</location>
        <topology evidence="1">Multi-pass membrane protein</topology>
    </subcellularLocation>
</comment>
<evidence type="ECO:0000259" key="6">
    <source>
        <dbReference type="Pfam" id="PF12698"/>
    </source>
</evidence>
<feature type="transmembrane region" description="Helical" evidence="5">
    <location>
        <begin position="328"/>
        <end position="346"/>
    </location>
</feature>
<evidence type="ECO:0000313" key="8">
    <source>
        <dbReference type="Proteomes" id="UP000250434"/>
    </source>
</evidence>
<dbReference type="KEGG" id="aab:A4R43_25525"/>
<accession>A0A344LBL3</accession>
<dbReference type="InterPro" id="IPR013525">
    <property type="entry name" value="ABC2_TM"/>
</dbReference>
<feature type="domain" description="ABC-2 type transporter transmembrane" evidence="6">
    <location>
        <begin position="29"/>
        <end position="376"/>
    </location>
</feature>
<evidence type="ECO:0000256" key="2">
    <source>
        <dbReference type="ARBA" id="ARBA00022692"/>
    </source>
</evidence>
<dbReference type="PANTHER" id="PTHR43471">
    <property type="entry name" value="ABC TRANSPORTER PERMEASE"/>
    <property type="match status" value="1"/>
</dbReference>
<name>A0A344LBL3_9PSEU</name>
<dbReference type="Proteomes" id="UP000250434">
    <property type="component" value="Chromosome"/>
</dbReference>
<evidence type="ECO:0000256" key="4">
    <source>
        <dbReference type="ARBA" id="ARBA00023136"/>
    </source>
</evidence>
<feature type="transmembrane region" description="Helical" evidence="5">
    <location>
        <begin position="358"/>
        <end position="377"/>
    </location>
</feature>
<evidence type="ECO:0000256" key="3">
    <source>
        <dbReference type="ARBA" id="ARBA00022989"/>
    </source>
</evidence>
<organism evidence="7 8">
    <name type="scientific">Amycolatopsis albispora</name>
    <dbReference type="NCBI Taxonomy" id="1804986"/>
    <lineage>
        <taxon>Bacteria</taxon>
        <taxon>Bacillati</taxon>
        <taxon>Actinomycetota</taxon>
        <taxon>Actinomycetes</taxon>
        <taxon>Pseudonocardiales</taxon>
        <taxon>Pseudonocardiaceae</taxon>
        <taxon>Amycolatopsis</taxon>
    </lineage>
</organism>
<feature type="transmembrane region" description="Helical" evidence="5">
    <location>
        <begin position="29"/>
        <end position="47"/>
    </location>
</feature>